<proteinExistence type="predicted"/>
<gene>
    <name evidence="2" type="primary">G4NB40</name>
</gene>
<dbReference type="EMBL" id="LR728790">
    <property type="protein sequence ID" value="VWP00765.1"/>
    <property type="molecule type" value="Genomic_DNA"/>
</dbReference>
<dbReference type="AlphaFoldDB" id="A0A5K1K4R7"/>
<evidence type="ECO:0000313" key="2">
    <source>
        <dbReference type="EMBL" id="VWP00765.1"/>
    </source>
</evidence>
<reference evidence="2" key="1">
    <citation type="submission" date="2019-10" db="EMBL/GenBank/DDBJ databases">
        <authorList>
            <person name="Nor Muhammad N."/>
        </authorList>
    </citation>
    <scope>NUCLEOTIDE SEQUENCE</scope>
</reference>
<accession>A0A5K1K4R7</accession>
<protein>
    <submittedName>
        <fullName evidence="2">BHLH domain-containing protein</fullName>
    </submittedName>
</protein>
<organism evidence="2">
    <name type="scientific">Ganoderma boninense</name>
    <dbReference type="NCBI Taxonomy" id="34458"/>
    <lineage>
        <taxon>Eukaryota</taxon>
        <taxon>Fungi</taxon>
        <taxon>Dikarya</taxon>
        <taxon>Basidiomycota</taxon>
        <taxon>Agaricomycotina</taxon>
        <taxon>Agaricomycetes</taxon>
        <taxon>Polyporales</taxon>
        <taxon>Polyporaceae</taxon>
        <taxon>Ganoderma</taxon>
    </lineage>
</organism>
<sequence length="188" mass="19925">MRGNVGANPTFGSQGRATGGGVASNSPLPAPLALFSHPTPELVYLLASSLPHLPPYCLRATRTSATENDVLFLNLETNGEHSDQSEHVQVTSCVQVSSPFPLPRLPTASSAPRSPRVLDVWNRYGMLTSPAVHSASLIRRPMVTQCATAFTLFGAGDILAQQAFEKKGSNHDVSTSTPMSLLTLASEV</sequence>
<feature type="region of interest" description="Disordered" evidence="1">
    <location>
        <begin position="1"/>
        <end position="24"/>
    </location>
</feature>
<name>A0A5K1K4R7_9APHY</name>
<evidence type="ECO:0000256" key="1">
    <source>
        <dbReference type="SAM" id="MobiDB-lite"/>
    </source>
</evidence>